<reference evidence="2 3" key="1">
    <citation type="journal article" date="2012" name="J. Bacteriol.">
        <title>Draft Genome Sequence of the Purple Photosynthetic Bacterium Phaeospirillum molischianum DSM120, a Particularly Versatile Bacterium.</title>
        <authorList>
            <person name="Duquesne K."/>
            <person name="Prima V."/>
            <person name="Ji B."/>
            <person name="Rouy Z."/>
            <person name="Medigue C."/>
            <person name="Talla E."/>
            <person name="Sturgis J.N."/>
        </authorList>
    </citation>
    <scope>NUCLEOTIDE SEQUENCE [LARGE SCALE GENOMIC DNA]</scope>
    <source>
        <strain evidence="3">DSM120</strain>
    </source>
</reference>
<keyword evidence="1" id="KW-0812">Transmembrane</keyword>
<protein>
    <submittedName>
        <fullName evidence="2">Uncharacterized protein</fullName>
    </submittedName>
</protein>
<dbReference type="Proteomes" id="UP000004169">
    <property type="component" value="Unassembled WGS sequence"/>
</dbReference>
<dbReference type="STRING" id="1150626.PHAMO_80066"/>
<organism evidence="2 3">
    <name type="scientific">Magnetospirillum molischianum DSM 120</name>
    <dbReference type="NCBI Taxonomy" id="1150626"/>
    <lineage>
        <taxon>Bacteria</taxon>
        <taxon>Pseudomonadati</taxon>
        <taxon>Pseudomonadota</taxon>
        <taxon>Alphaproteobacteria</taxon>
        <taxon>Rhodospirillales</taxon>
        <taxon>Rhodospirillaceae</taxon>
        <taxon>Magnetospirillum</taxon>
    </lineage>
</organism>
<keyword evidence="1" id="KW-0472">Membrane</keyword>
<feature type="transmembrane region" description="Helical" evidence="1">
    <location>
        <begin position="61"/>
        <end position="81"/>
    </location>
</feature>
<accession>H8FY37</accession>
<keyword evidence="3" id="KW-1185">Reference proteome</keyword>
<evidence type="ECO:0000256" key="1">
    <source>
        <dbReference type="SAM" id="Phobius"/>
    </source>
</evidence>
<dbReference type="RefSeq" id="WP_002731346.1">
    <property type="nucleotide sequence ID" value="NZ_CAHP01000060.1"/>
</dbReference>
<keyword evidence="1" id="KW-1133">Transmembrane helix</keyword>
<evidence type="ECO:0000313" key="2">
    <source>
        <dbReference type="EMBL" id="CCG43275.1"/>
    </source>
</evidence>
<feature type="transmembrane region" description="Helical" evidence="1">
    <location>
        <begin position="34"/>
        <end position="55"/>
    </location>
</feature>
<comment type="caution">
    <text evidence="2">The sequence shown here is derived from an EMBL/GenBank/DDBJ whole genome shotgun (WGS) entry which is preliminary data.</text>
</comment>
<gene>
    <name evidence="2" type="ORF">PHAMO_80066</name>
</gene>
<name>H8FY37_MAGML</name>
<feature type="transmembrane region" description="Helical" evidence="1">
    <location>
        <begin position="6"/>
        <end position="22"/>
    </location>
</feature>
<dbReference type="AlphaFoldDB" id="H8FY37"/>
<proteinExistence type="predicted"/>
<dbReference type="EMBL" id="CAHP01000060">
    <property type="protein sequence ID" value="CCG43275.1"/>
    <property type="molecule type" value="Genomic_DNA"/>
</dbReference>
<evidence type="ECO:0000313" key="3">
    <source>
        <dbReference type="Proteomes" id="UP000004169"/>
    </source>
</evidence>
<sequence>MDQIFTYGMLWLTSFVSVFLLGSQSKNVQHSRYLAAAITSFGIAGTQLCFVRISVIGDPLTTLLVSGSAGSLGICAAIFIFDFMRRRHAGKETA</sequence>